<accession>A0ABQ1JLZ1</accession>
<keyword evidence="1" id="KW-0812">Transmembrane</keyword>
<dbReference type="Proteomes" id="UP000628854">
    <property type="component" value="Unassembled WGS sequence"/>
</dbReference>
<name>A0ABQ1JLZ1_9PROT</name>
<protein>
    <submittedName>
        <fullName evidence="2">Uncharacterized protein</fullName>
    </submittedName>
</protein>
<feature type="transmembrane region" description="Helical" evidence="1">
    <location>
        <begin position="63"/>
        <end position="93"/>
    </location>
</feature>
<sequence>MFLRTVPNPYDDGRPTRVVRFEQPDDQVYAIDAEQLHRHPKLLNEFSRLNEFKVRTLDTLACAILVLFVIASLSVAWWLFIPGLVACAFMIAINRKFAGETAMRAARRSTEAFLYLHTIGVLWIVQN</sequence>
<evidence type="ECO:0000256" key="1">
    <source>
        <dbReference type="SAM" id="Phobius"/>
    </source>
</evidence>
<comment type="caution">
    <text evidence="2">The sequence shown here is derived from an EMBL/GenBank/DDBJ whole genome shotgun (WGS) entry which is preliminary data.</text>
</comment>
<evidence type="ECO:0000313" key="2">
    <source>
        <dbReference type="EMBL" id="GGB71645.1"/>
    </source>
</evidence>
<dbReference type="EMBL" id="BMKF01000002">
    <property type="protein sequence ID" value="GGB71645.1"/>
    <property type="molecule type" value="Genomic_DNA"/>
</dbReference>
<proteinExistence type="predicted"/>
<evidence type="ECO:0000313" key="3">
    <source>
        <dbReference type="Proteomes" id="UP000628854"/>
    </source>
</evidence>
<gene>
    <name evidence="2" type="ORF">GCM10011503_20410</name>
</gene>
<reference evidence="3" key="1">
    <citation type="journal article" date="2019" name="Int. J. Syst. Evol. Microbiol.">
        <title>The Global Catalogue of Microorganisms (GCM) 10K type strain sequencing project: providing services to taxonomists for standard genome sequencing and annotation.</title>
        <authorList>
            <consortium name="The Broad Institute Genomics Platform"/>
            <consortium name="The Broad Institute Genome Sequencing Center for Infectious Disease"/>
            <person name="Wu L."/>
            <person name="Ma J."/>
        </authorList>
    </citation>
    <scope>NUCLEOTIDE SEQUENCE [LARGE SCALE GENOMIC DNA]</scope>
    <source>
        <strain evidence="3">CGMCC 1.15928</strain>
    </source>
</reference>
<dbReference type="RefSeq" id="WP_084392276.1">
    <property type="nucleotide sequence ID" value="NZ_BMKF01000002.1"/>
</dbReference>
<organism evidence="2 3">
    <name type="scientific">Henriciella pelagia</name>
    <dbReference type="NCBI Taxonomy" id="1977912"/>
    <lineage>
        <taxon>Bacteria</taxon>
        <taxon>Pseudomonadati</taxon>
        <taxon>Pseudomonadota</taxon>
        <taxon>Alphaproteobacteria</taxon>
        <taxon>Hyphomonadales</taxon>
        <taxon>Hyphomonadaceae</taxon>
        <taxon>Henriciella</taxon>
    </lineage>
</organism>
<keyword evidence="3" id="KW-1185">Reference proteome</keyword>
<keyword evidence="1" id="KW-0472">Membrane</keyword>
<keyword evidence="1" id="KW-1133">Transmembrane helix</keyword>